<dbReference type="AlphaFoldDB" id="A0A0C3KA55"/>
<protein>
    <submittedName>
        <fullName evidence="2">Uncharacterized protein</fullName>
    </submittedName>
</protein>
<dbReference type="HOGENOM" id="CLU_304049_0_0_1"/>
<feature type="compositionally biased region" description="Basic and acidic residues" evidence="1">
    <location>
        <begin position="114"/>
        <end position="125"/>
    </location>
</feature>
<gene>
    <name evidence="2" type="ORF">M404DRAFT_24707</name>
</gene>
<sequence>MPRHQVPFHPQPLSLNPPRLSHPSPSNLPFDPTEARLLVGKRFAFPTAEDYYEPRSDPESSSDKQHLSTKYFLPTATHDSLTNNVQGSTEVSRYMECEKVPKLVSTSCTQPHSPPEKTNSEDRSPGRLVEAAAVTSFETIEFSLSTDRILTTELQEAVELERVEPALVEEPLTTKVPFEFEVNYNTQRGFSFCSYRASLMATGVSLQESYLRGRGNERSGLGVPAVSRNTHQLTDDPFRSKIPLEFKAERLEEHPKPTGVEVEGLEMLTGSPETDRLAYKEVIDSHRALQRMNHIESKVIARRIQIEEPLRLVIRRKPPEEVLRIEMLKHAARIDALALEIFQGRTVSAINVLFEDSSSESTRALGIRTCAESPVMLTKRSRVTALRVVAARTQVILHTDDSSVTGRLRRIATIGYEEWVEQGTIWKLPRLRATATVTRATTTTRARAGTMTVLDSERWLYEVGNAVRWERCATSVDTELDGSEVPMTKCDHSTRIYEGLRTKDTRTYCETSATSTVRTTTAIVEETTFGEHDCHILRDTTFYGVSYKSYSGYWRRWSLTQAEDCTTLEQRFDGHKARRAQILSTMAQGFISISELTAVQRRTTTLMLGTDRGLHKAGAAVRWKQGARSADTELDGSKIKGHVRLEQPFDGNKVRQAPVLGSAAQGKMAIHNNHRSKDVQDRICCSMEMGRDERRFWALQPKGNRVYATEHNRCPRNRDSRIYEELRTEVTREYRKTSATGVVQSTTANFEVGTRCTTCEAYRDHTEEYRHLQGIEESTANYERTSLEVAKRCVQCEEYRGPAESKVLDRVEAQSLISEGKEDGASLQAECEDQVTKLRKENYEVQVPHLAIIQTLSTASYRYLSTKEKVVDRDGQLKAVHRLLPPGLHPSNCEVEGQRSRSKEVSACTHQGRKPIFEAGSRVYRAKVTGFIRARTYATLKYLVSSSEKVVNEDGRLEVAQRHLEQGLRPPDKIPDEV</sequence>
<reference evidence="3" key="2">
    <citation type="submission" date="2015-01" db="EMBL/GenBank/DDBJ databases">
        <title>Evolutionary Origins and Diversification of the Mycorrhizal Mutualists.</title>
        <authorList>
            <consortium name="DOE Joint Genome Institute"/>
            <consortium name="Mycorrhizal Genomics Consortium"/>
            <person name="Kohler A."/>
            <person name="Kuo A."/>
            <person name="Nagy L.G."/>
            <person name="Floudas D."/>
            <person name="Copeland A."/>
            <person name="Barry K.W."/>
            <person name="Cichocki N."/>
            <person name="Veneault-Fourrey C."/>
            <person name="LaButti K."/>
            <person name="Lindquist E.A."/>
            <person name="Lipzen A."/>
            <person name="Lundell T."/>
            <person name="Morin E."/>
            <person name="Murat C."/>
            <person name="Riley R."/>
            <person name="Ohm R."/>
            <person name="Sun H."/>
            <person name="Tunlid A."/>
            <person name="Henrissat B."/>
            <person name="Grigoriev I.V."/>
            <person name="Hibbett D.S."/>
            <person name="Martin F."/>
        </authorList>
    </citation>
    <scope>NUCLEOTIDE SEQUENCE [LARGE SCALE GENOMIC DNA]</scope>
    <source>
        <strain evidence="3">Marx 270</strain>
    </source>
</reference>
<dbReference type="Proteomes" id="UP000054217">
    <property type="component" value="Unassembled WGS sequence"/>
</dbReference>
<evidence type="ECO:0000256" key="1">
    <source>
        <dbReference type="SAM" id="MobiDB-lite"/>
    </source>
</evidence>
<dbReference type="OrthoDB" id="2709779at2759"/>
<name>A0A0C3KA55_PISTI</name>
<keyword evidence="3" id="KW-1185">Reference proteome</keyword>
<evidence type="ECO:0000313" key="3">
    <source>
        <dbReference type="Proteomes" id="UP000054217"/>
    </source>
</evidence>
<organism evidence="2 3">
    <name type="scientific">Pisolithus tinctorius Marx 270</name>
    <dbReference type="NCBI Taxonomy" id="870435"/>
    <lineage>
        <taxon>Eukaryota</taxon>
        <taxon>Fungi</taxon>
        <taxon>Dikarya</taxon>
        <taxon>Basidiomycota</taxon>
        <taxon>Agaricomycotina</taxon>
        <taxon>Agaricomycetes</taxon>
        <taxon>Agaricomycetidae</taxon>
        <taxon>Boletales</taxon>
        <taxon>Sclerodermatineae</taxon>
        <taxon>Pisolithaceae</taxon>
        <taxon>Pisolithus</taxon>
    </lineage>
</organism>
<accession>A0A0C3KA55</accession>
<feature type="region of interest" description="Disordered" evidence="1">
    <location>
        <begin position="1"/>
        <end position="33"/>
    </location>
</feature>
<reference evidence="2 3" key="1">
    <citation type="submission" date="2014-04" db="EMBL/GenBank/DDBJ databases">
        <authorList>
            <consortium name="DOE Joint Genome Institute"/>
            <person name="Kuo A."/>
            <person name="Kohler A."/>
            <person name="Costa M.D."/>
            <person name="Nagy L.G."/>
            <person name="Floudas D."/>
            <person name="Copeland A."/>
            <person name="Barry K.W."/>
            <person name="Cichocki N."/>
            <person name="Veneault-Fourrey C."/>
            <person name="LaButti K."/>
            <person name="Lindquist E.A."/>
            <person name="Lipzen A."/>
            <person name="Lundell T."/>
            <person name="Morin E."/>
            <person name="Murat C."/>
            <person name="Sun H."/>
            <person name="Tunlid A."/>
            <person name="Henrissat B."/>
            <person name="Grigoriev I.V."/>
            <person name="Hibbett D.S."/>
            <person name="Martin F."/>
            <person name="Nordberg H.P."/>
            <person name="Cantor M.N."/>
            <person name="Hua S.X."/>
        </authorList>
    </citation>
    <scope>NUCLEOTIDE SEQUENCE [LARGE SCALE GENOMIC DNA]</scope>
    <source>
        <strain evidence="2 3">Marx 270</strain>
    </source>
</reference>
<proteinExistence type="predicted"/>
<dbReference type="InParanoid" id="A0A0C3KA55"/>
<feature type="region of interest" description="Disordered" evidence="1">
    <location>
        <begin position="105"/>
        <end position="126"/>
    </location>
</feature>
<evidence type="ECO:0000313" key="2">
    <source>
        <dbReference type="EMBL" id="KIO06497.1"/>
    </source>
</evidence>
<dbReference type="EMBL" id="KN831963">
    <property type="protein sequence ID" value="KIO06497.1"/>
    <property type="molecule type" value="Genomic_DNA"/>
</dbReference>